<dbReference type="PANTHER" id="PTHR30185:SF18">
    <property type="entry name" value="TRANSCRIPTIONAL REGULATOR MTLR"/>
    <property type="match status" value="1"/>
</dbReference>
<evidence type="ECO:0000259" key="7">
    <source>
        <dbReference type="PROSITE" id="PS51372"/>
    </source>
</evidence>
<dbReference type="PROSITE" id="PS51094">
    <property type="entry name" value="PTS_EIIA_TYPE_2"/>
    <property type="match status" value="1"/>
</dbReference>
<dbReference type="OrthoDB" id="95158at2"/>
<evidence type="ECO:0000256" key="3">
    <source>
        <dbReference type="ARBA" id="ARBA00023159"/>
    </source>
</evidence>
<keyword evidence="5" id="KW-0175">Coiled coil</keyword>
<feature type="domain" description="PTS EIIA type-2" evidence="6">
    <location>
        <begin position="509"/>
        <end position="649"/>
    </location>
</feature>
<evidence type="ECO:0000259" key="6">
    <source>
        <dbReference type="PROSITE" id="PS51094"/>
    </source>
</evidence>
<dbReference type="SUPFAM" id="SSF63520">
    <property type="entry name" value="PTS-regulatory domain, PRD"/>
    <property type="match status" value="1"/>
</dbReference>
<dbReference type="Gene3D" id="3.40.930.10">
    <property type="entry name" value="Mannitol-specific EII, Chain A"/>
    <property type="match status" value="1"/>
</dbReference>
<evidence type="ECO:0000313" key="9">
    <source>
        <dbReference type="Proteomes" id="UP000298653"/>
    </source>
</evidence>
<dbReference type="AlphaFoldDB" id="A0A4P8IKL5"/>
<dbReference type="RefSeq" id="WP_137329771.1">
    <property type="nucleotide sequence ID" value="NZ_CP040058.1"/>
</dbReference>
<dbReference type="InterPro" id="IPR036634">
    <property type="entry name" value="PRD_sf"/>
</dbReference>
<keyword evidence="2" id="KW-0805">Transcription regulation</keyword>
<dbReference type="InterPro" id="IPR016152">
    <property type="entry name" value="PTrfase/Anion_transptr"/>
</dbReference>
<evidence type="ECO:0000256" key="2">
    <source>
        <dbReference type="ARBA" id="ARBA00023015"/>
    </source>
</evidence>
<name>A0A4P8IKL5_9FIRM</name>
<dbReference type="InterPro" id="IPR011608">
    <property type="entry name" value="PRD"/>
</dbReference>
<keyword evidence="9" id="KW-1185">Reference proteome</keyword>
<dbReference type="KEGG" id="arf:AR1Y2_3110"/>
<feature type="domain" description="PRD" evidence="7">
    <location>
        <begin position="302"/>
        <end position="410"/>
    </location>
</feature>
<dbReference type="InterPro" id="IPR002178">
    <property type="entry name" value="PTS_EIIA_type-2_dom"/>
</dbReference>
<proteinExistence type="predicted"/>
<keyword evidence="1" id="KW-0677">Repeat</keyword>
<protein>
    <submittedName>
        <fullName evidence="8">Transcriptional antiterminator of lichenan operon, BglG family</fullName>
    </submittedName>
</protein>
<feature type="coiled-coil region" evidence="5">
    <location>
        <begin position="32"/>
        <end position="83"/>
    </location>
</feature>
<dbReference type="Proteomes" id="UP000298653">
    <property type="component" value="Chromosome"/>
</dbReference>
<evidence type="ECO:0000256" key="5">
    <source>
        <dbReference type="SAM" id="Coils"/>
    </source>
</evidence>
<organism evidence="8 9">
    <name type="scientific">Anaerostipes rhamnosivorans</name>
    <dbReference type="NCBI Taxonomy" id="1229621"/>
    <lineage>
        <taxon>Bacteria</taxon>
        <taxon>Bacillati</taxon>
        <taxon>Bacillota</taxon>
        <taxon>Clostridia</taxon>
        <taxon>Lachnospirales</taxon>
        <taxon>Lachnospiraceae</taxon>
        <taxon>Anaerostipes</taxon>
    </lineage>
</organism>
<keyword evidence="3" id="KW-0010">Activator</keyword>
<dbReference type="Pfam" id="PF00359">
    <property type="entry name" value="PTS_EIIA_2"/>
    <property type="match status" value="1"/>
</dbReference>
<dbReference type="SUPFAM" id="SSF55804">
    <property type="entry name" value="Phoshotransferase/anion transport protein"/>
    <property type="match status" value="1"/>
</dbReference>
<gene>
    <name evidence="8" type="ORF">AR1Y2_3110</name>
</gene>
<dbReference type="InterPro" id="IPR007737">
    <property type="entry name" value="Mga_HTH"/>
</dbReference>
<evidence type="ECO:0000256" key="1">
    <source>
        <dbReference type="ARBA" id="ARBA00022737"/>
    </source>
</evidence>
<keyword evidence="4" id="KW-0804">Transcription</keyword>
<sequence>MNNLQEKVIRRMIDTYGFFTTDELSEMTGVSVSSIKHSLSDISREIEKYEAKLLTAPRKGLCLVATEEQREMILDDLNEYANKDPESFYYRKNYILDTLFFYPAKYTIQLFSEELCVSRNIIQKDLKNIENYLSEFNLKLTKVRNQGIQIKGDEFDLRQAIVDSVNKKYWKHAYIEKLPQDLDYRISKRAYTFFTDHYSEENIMKVQDSLQKAEEFLNLVFVDISFCRLTEYLLLTINRIGEGKILQNAGSRKMTKLDTSFLDAARLILDEIVPQNGDMAFEHQFLAAKLMVAKTCGHGKRPRDRKFEEITLDYLSIVLAVMKKENVLKDEILISDISSFLEKITIKRDYKLVEWDDLHRDVQHQLQDVYAACMTYIFDIEGKLSVILTQDEIAWIALLIHNAMMDSREGHQAVLLTATDAHTARYQKVKIENAVEGLEITDSIHIRDFHPETVKDKLLISTVPLKEPRENTIEVTKHIDQADMNKIALSLDELDHDQKMTHALETTKKTFRESLIMTDVNVMEKQEVIQLASDLLYEQGFIEKGFSQEVWKRELKRPSTVGRGIVMPHIYKDYVKTSGVAVIRLKYPISWTPNEKVRLLFLIAIDFETSEEILRFFQYFYGMIGNKELIGHLLDAEGPKEFYDILMSEAG</sequence>
<dbReference type="InterPro" id="IPR050661">
    <property type="entry name" value="BglG_antiterminators"/>
</dbReference>
<dbReference type="PROSITE" id="PS51372">
    <property type="entry name" value="PRD_2"/>
    <property type="match status" value="1"/>
</dbReference>
<accession>A0A4P8IKL5</accession>
<evidence type="ECO:0000256" key="4">
    <source>
        <dbReference type="ARBA" id="ARBA00023163"/>
    </source>
</evidence>
<dbReference type="GO" id="GO:0006355">
    <property type="term" value="P:regulation of DNA-templated transcription"/>
    <property type="evidence" value="ECO:0007669"/>
    <property type="project" value="InterPro"/>
</dbReference>
<dbReference type="EMBL" id="CP040058">
    <property type="protein sequence ID" value="QCP36564.1"/>
    <property type="molecule type" value="Genomic_DNA"/>
</dbReference>
<evidence type="ECO:0000313" key="8">
    <source>
        <dbReference type="EMBL" id="QCP36564.1"/>
    </source>
</evidence>
<dbReference type="CDD" id="cd00211">
    <property type="entry name" value="PTS_IIA_fru"/>
    <property type="match status" value="1"/>
</dbReference>
<reference evidence="8 9" key="1">
    <citation type="submission" date="2019-05" db="EMBL/GenBank/DDBJ databases">
        <title>Complete genome sequencing of Anaerostipes rhamnosivorans.</title>
        <authorList>
            <person name="Bui T.P.N."/>
            <person name="de Vos W.M."/>
        </authorList>
    </citation>
    <scope>NUCLEOTIDE SEQUENCE [LARGE SCALE GENOMIC DNA]</scope>
    <source>
        <strain evidence="8 9">1y2</strain>
    </source>
</reference>
<dbReference type="Pfam" id="PF05043">
    <property type="entry name" value="Mga"/>
    <property type="match status" value="1"/>
</dbReference>
<dbReference type="PANTHER" id="PTHR30185">
    <property type="entry name" value="CRYPTIC BETA-GLUCOSIDE BGL OPERON ANTITERMINATOR"/>
    <property type="match status" value="1"/>
</dbReference>